<dbReference type="GO" id="GO:0006355">
    <property type="term" value="P:regulation of DNA-templated transcription"/>
    <property type="evidence" value="ECO:0007669"/>
    <property type="project" value="InterPro"/>
</dbReference>
<keyword evidence="2" id="KW-0238">DNA-binding</keyword>
<dbReference type="Gene3D" id="1.10.10.10">
    <property type="entry name" value="Winged helix-like DNA-binding domain superfamily/Winged helix DNA-binding domain"/>
    <property type="match status" value="1"/>
</dbReference>
<dbReference type="PANTHER" id="PTHR44688">
    <property type="entry name" value="DNA-BINDING TRANSCRIPTIONAL ACTIVATOR DEVR_DOSR"/>
    <property type="match status" value="1"/>
</dbReference>
<evidence type="ECO:0000256" key="1">
    <source>
        <dbReference type="ARBA" id="ARBA00023015"/>
    </source>
</evidence>
<sequence>MGKYIYNDVMASAITKPRQSLLALDNVTYVPGSLDKMVERIANVEDQRSLNIELAYYRGDLNAVLNLTTGLTTTDWRVGQHLLYRMAGAVAAGQYDIFMNTKIRLDEVTRQLSGHPDQAFVELAQAVMAVSLYDTDKCPPWIIDGDFSRLPLAARPFACYPRAKYLLARGEFAAVLSLTETALSLFDETRYFTTRIYLRLMEAVSAVCQKENDRAKAALAFVMEGLIPDGLIMPLVEHYSSLSSLLPPWANQAPGFMNAVESLKMQIGYNWVDFHNHVTHGQISQILTSREYQVAYLAKCGYRNQEIAKVLNLSVATVKSYLQVVYEKLYIQKRKDLENLIL</sequence>
<reference evidence="6" key="1">
    <citation type="submission" date="2016-10" db="EMBL/GenBank/DDBJ databases">
        <authorList>
            <person name="Varghese N."/>
            <person name="Submissions S."/>
        </authorList>
    </citation>
    <scope>NUCLEOTIDE SEQUENCE [LARGE SCALE GENOMIC DNA]</scope>
    <source>
        <strain evidence="6">VPI 5359</strain>
    </source>
</reference>
<dbReference type="InterPro" id="IPR000792">
    <property type="entry name" value="Tscrpt_reg_LuxR_C"/>
</dbReference>
<dbReference type="Proteomes" id="UP000199652">
    <property type="component" value="Unassembled WGS sequence"/>
</dbReference>
<dbReference type="InterPro" id="IPR036388">
    <property type="entry name" value="WH-like_DNA-bd_sf"/>
</dbReference>
<keyword evidence="1" id="KW-0805">Transcription regulation</keyword>
<accession>A0A1H3BZF0</accession>
<evidence type="ECO:0000313" key="6">
    <source>
        <dbReference type="Proteomes" id="UP000199652"/>
    </source>
</evidence>
<dbReference type="PANTHER" id="PTHR44688:SF16">
    <property type="entry name" value="DNA-BINDING TRANSCRIPTIONAL ACTIVATOR DEVR_DOSR"/>
    <property type="match status" value="1"/>
</dbReference>
<evidence type="ECO:0000313" key="5">
    <source>
        <dbReference type="EMBL" id="SDX47200.1"/>
    </source>
</evidence>
<keyword evidence="6" id="KW-1185">Reference proteome</keyword>
<dbReference type="SMART" id="SM00421">
    <property type="entry name" value="HTH_LUXR"/>
    <property type="match status" value="1"/>
</dbReference>
<dbReference type="OrthoDB" id="9799038at2"/>
<name>A0A1H3BZF0_EUBBA</name>
<keyword evidence="3" id="KW-0804">Transcription</keyword>
<evidence type="ECO:0000256" key="2">
    <source>
        <dbReference type="ARBA" id="ARBA00023125"/>
    </source>
</evidence>
<dbReference type="PRINTS" id="PR00038">
    <property type="entry name" value="HTHLUXR"/>
</dbReference>
<organism evidence="5 6">
    <name type="scientific">Eubacterium barkeri</name>
    <name type="common">Clostridium barkeri</name>
    <dbReference type="NCBI Taxonomy" id="1528"/>
    <lineage>
        <taxon>Bacteria</taxon>
        <taxon>Bacillati</taxon>
        <taxon>Bacillota</taxon>
        <taxon>Clostridia</taxon>
        <taxon>Eubacteriales</taxon>
        <taxon>Eubacteriaceae</taxon>
        <taxon>Eubacterium</taxon>
    </lineage>
</organism>
<dbReference type="Pfam" id="PF00196">
    <property type="entry name" value="GerE"/>
    <property type="match status" value="1"/>
</dbReference>
<dbReference type="SUPFAM" id="SSF46894">
    <property type="entry name" value="C-terminal effector domain of the bipartite response regulators"/>
    <property type="match status" value="1"/>
</dbReference>
<dbReference type="AlphaFoldDB" id="A0A1H3BZF0"/>
<dbReference type="GO" id="GO:0003677">
    <property type="term" value="F:DNA binding"/>
    <property type="evidence" value="ECO:0007669"/>
    <property type="project" value="UniProtKB-KW"/>
</dbReference>
<evidence type="ECO:0000259" key="4">
    <source>
        <dbReference type="SMART" id="SM00421"/>
    </source>
</evidence>
<dbReference type="STRING" id="1528.SAMN04488579_102271"/>
<feature type="domain" description="HTH luxR-type" evidence="4">
    <location>
        <begin position="284"/>
        <end position="341"/>
    </location>
</feature>
<proteinExistence type="predicted"/>
<dbReference type="InterPro" id="IPR016032">
    <property type="entry name" value="Sig_transdc_resp-reg_C-effctor"/>
</dbReference>
<dbReference type="RefSeq" id="WP_090243114.1">
    <property type="nucleotide sequence ID" value="NZ_FNOU01000002.1"/>
</dbReference>
<evidence type="ECO:0000256" key="3">
    <source>
        <dbReference type="ARBA" id="ARBA00023163"/>
    </source>
</evidence>
<gene>
    <name evidence="5" type="ORF">SAMN04488579_102271</name>
</gene>
<protein>
    <submittedName>
        <fullName evidence="5">Regulatory protein, luxR family</fullName>
    </submittedName>
</protein>
<dbReference type="EMBL" id="FNOU01000002">
    <property type="protein sequence ID" value="SDX47200.1"/>
    <property type="molecule type" value="Genomic_DNA"/>
</dbReference>